<dbReference type="Gene3D" id="1.10.510.10">
    <property type="entry name" value="Transferase(Phosphotransferase) domain 1"/>
    <property type="match status" value="1"/>
</dbReference>
<name>A0A4R9GCU1_9LEPT</name>
<dbReference type="SUPFAM" id="SSF56112">
    <property type="entry name" value="Protein kinase-like (PK-like)"/>
    <property type="match status" value="1"/>
</dbReference>
<dbReference type="EMBL" id="RQET01000009">
    <property type="protein sequence ID" value="TGK09000.1"/>
    <property type="molecule type" value="Genomic_DNA"/>
</dbReference>
<dbReference type="AlphaFoldDB" id="A0A4R9GCU1"/>
<dbReference type="GO" id="GO:0005524">
    <property type="term" value="F:ATP binding"/>
    <property type="evidence" value="ECO:0007669"/>
    <property type="project" value="InterPro"/>
</dbReference>
<evidence type="ECO:0000313" key="3">
    <source>
        <dbReference type="Proteomes" id="UP000298458"/>
    </source>
</evidence>
<dbReference type="SMART" id="SM00220">
    <property type="entry name" value="S_TKc"/>
    <property type="match status" value="1"/>
</dbReference>
<dbReference type="PANTHER" id="PTHR44167">
    <property type="entry name" value="OVARIAN-SPECIFIC SERINE/THREONINE-PROTEIN KINASE LOK-RELATED"/>
    <property type="match status" value="1"/>
</dbReference>
<evidence type="ECO:0000313" key="2">
    <source>
        <dbReference type="EMBL" id="TGK09000.1"/>
    </source>
</evidence>
<dbReference type="PANTHER" id="PTHR44167:SF30">
    <property type="entry name" value="PHOSPHORYLASE KINASE"/>
    <property type="match status" value="1"/>
</dbReference>
<dbReference type="InterPro" id="IPR011009">
    <property type="entry name" value="Kinase-like_dom_sf"/>
</dbReference>
<dbReference type="InterPro" id="IPR008271">
    <property type="entry name" value="Ser/Thr_kinase_AS"/>
</dbReference>
<comment type="caution">
    <text evidence="2">The sequence shown here is derived from an EMBL/GenBank/DDBJ whole genome shotgun (WGS) entry which is preliminary data.</text>
</comment>
<dbReference type="Proteomes" id="UP000298458">
    <property type="component" value="Unassembled WGS sequence"/>
</dbReference>
<evidence type="ECO:0000259" key="1">
    <source>
        <dbReference type="PROSITE" id="PS50011"/>
    </source>
</evidence>
<feature type="domain" description="Protein kinase" evidence="1">
    <location>
        <begin position="19"/>
        <end position="282"/>
    </location>
</feature>
<protein>
    <recommendedName>
        <fullName evidence="1">Protein kinase domain-containing protein</fullName>
    </recommendedName>
</protein>
<dbReference type="InterPro" id="IPR000719">
    <property type="entry name" value="Prot_kinase_dom"/>
</dbReference>
<dbReference type="PROSITE" id="PS50011">
    <property type="entry name" value="PROTEIN_KINASE_DOM"/>
    <property type="match status" value="1"/>
</dbReference>
<gene>
    <name evidence="2" type="ORF">EHO60_13325</name>
</gene>
<dbReference type="OrthoDB" id="9801841at2"/>
<reference evidence="2" key="1">
    <citation type="journal article" date="2019" name="PLoS Negl. Trop. Dis.">
        <title>Revisiting the worldwide diversity of Leptospira species in the environment.</title>
        <authorList>
            <person name="Vincent A.T."/>
            <person name="Schiettekatte O."/>
            <person name="Bourhy P."/>
            <person name="Veyrier F.J."/>
            <person name="Picardeau M."/>
        </authorList>
    </citation>
    <scope>NUCLEOTIDE SEQUENCE [LARGE SCALE GENOMIC DNA]</scope>
    <source>
        <strain evidence="2">SSW15</strain>
    </source>
</reference>
<dbReference type="RefSeq" id="WP_135768686.1">
    <property type="nucleotide sequence ID" value="NZ_RQET01000009.1"/>
</dbReference>
<keyword evidence="3" id="KW-1185">Reference proteome</keyword>
<organism evidence="2 3">
    <name type="scientific">Leptospira fletcheri</name>
    <dbReference type="NCBI Taxonomy" id="2484981"/>
    <lineage>
        <taxon>Bacteria</taxon>
        <taxon>Pseudomonadati</taxon>
        <taxon>Spirochaetota</taxon>
        <taxon>Spirochaetia</taxon>
        <taxon>Leptospirales</taxon>
        <taxon>Leptospiraceae</taxon>
        <taxon>Leptospira</taxon>
    </lineage>
</organism>
<dbReference type="PROSITE" id="PS00108">
    <property type="entry name" value="PROTEIN_KINASE_ST"/>
    <property type="match status" value="1"/>
</dbReference>
<proteinExistence type="predicted"/>
<dbReference type="GO" id="GO:0004674">
    <property type="term" value="F:protein serine/threonine kinase activity"/>
    <property type="evidence" value="ECO:0007669"/>
    <property type="project" value="TreeGrafter"/>
</dbReference>
<dbReference type="Pfam" id="PF00069">
    <property type="entry name" value="Pkinase"/>
    <property type="match status" value="1"/>
</dbReference>
<sequence>MKPERFPHISREIAQKENLLIESFVGNGSFKDVYKCKKDDNSFVALKIADPSATHPERESREIDSMLKCNVSQIGKLYKFDSYTDISGKNYHYLIEEYFDGGDLRRKLEYQSLTRAEIGQIGLQLSVAVKELKNLNLVHRDIKPENIMFRSADNCNAVLTDFGLVRDLSEDSLTGTWLVHGPGTPLFASPEQLNNDKSMIDWRSDQFSVALTLSYCLLGFHPFQVGSGNPTQAIVNVYERKIMPAENVEKLNEFGFGCLAKMLSPWPVHRIASPDKLVELFTGLIV</sequence>
<accession>A0A4R9GCU1</accession>